<dbReference type="PROSITE" id="PS50994">
    <property type="entry name" value="INTEGRASE"/>
    <property type="match status" value="1"/>
</dbReference>
<dbReference type="SUPFAM" id="SSF53098">
    <property type="entry name" value="Ribonuclease H-like"/>
    <property type="match status" value="1"/>
</dbReference>
<dbReference type="SUPFAM" id="SSF56672">
    <property type="entry name" value="DNA/RNA polymerases"/>
    <property type="match status" value="1"/>
</dbReference>
<feature type="domain" description="Integrase catalytic" evidence="2">
    <location>
        <begin position="1422"/>
        <end position="1618"/>
    </location>
</feature>
<organism evidence="3">
    <name type="scientific">Photinus pyralis</name>
    <name type="common">Common eastern firefly</name>
    <name type="synonym">Lampyris pyralis</name>
    <dbReference type="NCBI Taxonomy" id="7054"/>
    <lineage>
        <taxon>Eukaryota</taxon>
        <taxon>Metazoa</taxon>
        <taxon>Ecdysozoa</taxon>
        <taxon>Arthropoda</taxon>
        <taxon>Hexapoda</taxon>
        <taxon>Insecta</taxon>
        <taxon>Pterygota</taxon>
        <taxon>Neoptera</taxon>
        <taxon>Endopterygota</taxon>
        <taxon>Coleoptera</taxon>
        <taxon>Polyphaga</taxon>
        <taxon>Elateriformia</taxon>
        <taxon>Elateroidea</taxon>
        <taxon>Lampyridae</taxon>
        <taxon>Lampyrinae</taxon>
        <taxon>Photinus</taxon>
    </lineage>
</organism>
<dbReference type="GO" id="GO:0015074">
    <property type="term" value="P:DNA integration"/>
    <property type="evidence" value="ECO:0007669"/>
    <property type="project" value="InterPro"/>
</dbReference>
<dbReference type="Pfam" id="PF17921">
    <property type="entry name" value="Integrase_H2C2"/>
    <property type="match status" value="1"/>
</dbReference>
<name>A0A1Y1LIC8_PHOPY</name>
<feature type="compositionally biased region" description="Low complexity" evidence="1">
    <location>
        <begin position="424"/>
        <end position="436"/>
    </location>
</feature>
<dbReference type="Gene3D" id="3.30.420.10">
    <property type="entry name" value="Ribonuclease H-like superfamily/Ribonuclease H"/>
    <property type="match status" value="1"/>
</dbReference>
<dbReference type="Gene3D" id="2.40.70.10">
    <property type="entry name" value="Acid Proteases"/>
    <property type="match status" value="1"/>
</dbReference>
<dbReference type="InterPro" id="IPR005312">
    <property type="entry name" value="DUF1759"/>
</dbReference>
<dbReference type="CDD" id="cd00303">
    <property type="entry name" value="retropepsin_like"/>
    <property type="match status" value="1"/>
</dbReference>
<dbReference type="InterPro" id="IPR012337">
    <property type="entry name" value="RNaseH-like_sf"/>
</dbReference>
<dbReference type="Pfam" id="PF03564">
    <property type="entry name" value="DUF1759"/>
    <property type="match status" value="1"/>
</dbReference>
<evidence type="ECO:0000313" key="3">
    <source>
        <dbReference type="EMBL" id="JAV73399.1"/>
    </source>
</evidence>
<dbReference type="InterPro" id="IPR008042">
    <property type="entry name" value="Retrotrans_Pao"/>
</dbReference>
<dbReference type="InterPro" id="IPR043502">
    <property type="entry name" value="DNA/RNA_pol_sf"/>
</dbReference>
<dbReference type="InterPro" id="IPR041588">
    <property type="entry name" value="Integrase_H2C2"/>
</dbReference>
<dbReference type="InterPro" id="IPR021109">
    <property type="entry name" value="Peptidase_aspartic_dom_sf"/>
</dbReference>
<feature type="region of interest" description="Disordered" evidence="1">
    <location>
        <begin position="306"/>
        <end position="328"/>
    </location>
</feature>
<dbReference type="Pfam" id="PF18701">
    <property type="entry name" value="DUF5641"/>
    <property type="match status" value="1"/>
</dbReference>
<proteinExistence type="predicted"/>
<dbReference type="PANTHER" id="PTHR47331:SF1">
    <property type="entry name" value="GAG-LIKE PROTEIN"/>
    <property type="match status" value="1"/>
</dbReference>
<dbReference type="GO" id="GO:0071897">
    <property type="term" value="P:DNA biosynthetic process"/>
    <property type="evidence" value="ECO:0007669"/>
    <property type="project" value="UniProtKB-ARBA"/>
</dbReference>
<protein>
    <recommendedName>
        <fullName evidence="2">Integrase catalytic domain-containing protein</fullName>
    </recommendedName>
</protein>
<dbReference type="GO" id="GO:0042575">
    <property type="term" value="C:DNA polymerase complex"/>
    <property type="evidence" value="ECO:0007669"/>
    <property type="project" value="UniProtKB-ARBA"/>
</dbReference>
<dbReference type="InterPro" id="IPR036397">
    <property type="entry name" value="RNaseH_sf"/>
</dbReference>
<dbReference type="EMBL" id="GEZM01054789">
    <property type="protein sequence ID" value="JAV73399.1"/>
    <property type="molecule type" value="Transcribed_RNA"/>
</dbReference>
<reference evidence="3" key="1">
    <citation type="journal article" date="2016" name="Sci. Rep.">
        <title>Molecular characterization of firefly nuptial gifts: a multi-omics approach sheds light on postcopulatory sexual selection.</title>
        <authorList>
            <person name="Al-Wathiqui N."/>
            <person name="Fallon T.R."/>
            <person name="South A."/>
            <person name="Weng J.K."/>
            <person name="Lewis S.M."/>
        </authorList>
    </citation>
    <scope>NUCLEOTIDE SEQUENCE</scope>
</reference>
<dbReference type="Pfam" id="PF05380">
    <property type="entry name" value="Peptidase_A17"/>
    <property type="match status" value="1"/>
</dbReference>
<evidence type="ECO:0000259" key="2">
    <source>
        <dbReference type="PROSITE" id="PS50994"/>
    </source>
</evidence>
<accession>A0A1Y1LIC8</accession>
<dbReference type="GO" id="GO:0003676">
    <property type="term" value="F:nucleic acid binding"/>
    <property type="evidence" value="ECO:0007669"/>
    <property type="project" value="InterPro"/>
</dbReference>
<evidence type="ECO:0000256" key="1">
    <source>
        <dbReference type="SAM" id="MobiDB-lite"/>
    </source>
</evidence>
<sequence>MDKKAEHRLKILKAKKEQYFANIQRVYDFSRDVSTPEKLSYFKMRYTNYEATKVKLLETIEDINLLECELDEHFVPSFKIIETIEEIVCYIEHVAQKIKIHSSSTSSAPSTRSEERTNRIRKLPDIPLPKFSGDLKEWPLFIECFNSLIHNNPELNDVNRAHYLLGCLSDTALSVCSGIAPTGDNYRIILAALVDKYEDKRAIANSLLEQLFMFKQSPTENVHTLNAFVDKFDPAVTALRKLDIPDLADYILAYLAFQKLNPETQRLFENTRRKTDMPSYKDIITFIKEQAKICARTSTVVNKLASSSSSSKGYPVQSSNSNSKSKSTHVFLAQKPTPAKCACCKGTHYISACPQFLEITPEERYQIVRANSLCLNCLGSHKIMNCQSNYTCRSCHLKHHTLLHFKTNSRSKSDRSTSGTPIDNSSSTSNRNSSSSADNAHGESNSSSINCCTITSNTNGSNNTVLLSTAKVDVLDVFGNTHEARFLLDSGSHANFLSLDFSRRLKLPLAKCDTTVLGIGSTSSRVHGSASAVIISKINTHKRYCLDVLVVDQITNQMPPISVDISRFNYLVSIPLADTEFHIPRKVDGIIGASLFAQLLGRERISGPPNTPLAIETQLGFVLMGVAPTISPCTHSFFIALEPPLETLVQRFWEVEDVPSLNLVSPEDVKCEHHFRSTYKRGSDGRYTVALPFQLNSSLLGDSYAVALRRFLALEQKLDRDGDLKIHYANIIRDYLAQGHMSKVTNHICSEPHYFIPHHAIFKPNSSTTPVRIVFDASCKTTSLYSLNDLLFVGPKLQADVCTMLLNFRLFAIALSADIRQMYRQINLCENDRKYQKILWRFSSQESIETYQLNTVSFGVRASPFLALRIVRQLAEDEESTFPIAAEIVKRDMYVDDLVTSIPTTSLAMTAYSQLKELFGRGGFQLVKWATNSPTLIENIPEDDCITNPIDFDSSNFKVLGLQWNPKTDFLSFSFDITNRPCTKRTILSTVARCYDPLGFLAPVILNLKLLIKECWVLHLDWDEPCPNSIAQRWQLINTQLSHLLEFEVPRHIGVTNNQSVALVGFADACLTSYGAVVYLQSIANRNQIHLLCAKTKVSPIKLVTIPRLELCAAHLLARLLHFVINCYQSRLNIAKVYAFSDSTVTLNWIATCPTKLPMFVANRVTQINSLIDPLSWYHIDGKNNISDCLSRGLTPLQFISHVSWKNGPDWMRLDFLEWPIRIVRTEDKESEETIALLIPAKEENPFFSLIERCSKWIKLVRTVVYVLRFLRRLPYNVIISASDLMTAEMRLIRLIQCKHFSVELSLLKKGIQPKSFRYLTPFLDGNIIRVGGRLRNADCSFDVKHPILLPKKDRFVDLLIDHYHRSNLHTGPHLVLTLIRQRYWILAARSVIRFRVQKCNICFRMKPKPQFPVMGNLPISRMQSPKAFFQTGCDYAGPVSIIPYRKRGVRSIKAYICLFVCLTTKAVHLELVSSLSTENFLQAFKRFISRRGVVSEINSDNGTNFIGARTSLDELYKVIYSPEYNKSIGNELANRGIQWKLIAPGAPHMGGLWEAGVRSVKSHLYKILRDQLLTYEEFNTLLIQIECVLNSRPLCVLSSDPADPLCLTPAHFLTMGPINHFPTVDYTNHNINRLNRFQLLDRMIQDFWKRWRLECLTEMQTRYRWNTETNPIEIGTVVLLNQPNVPPLSWPLGIIEKTYPGTDQVVRVLDVRTKTGIYRRPVIKVCPLPTQ</sequence>
<dbReference type="InterPro" id="IPR040676">
    <property type="entry name" value="DUF5641"/>
</dbReference>
<dbReference type="PANTHER" id="PTHR47331">
    <property type="entry name" value="PHD-TYPE DOMAIN-CONTAINING PROTEIN"/>
    <property type="match status" value="1"/>
</dbReference>
<dbReference type="InterPro" id="IPR001584">
    <property type="entry name" value="Integrase_cat-core"/>
</dbReference>
<feature type="region of interest" description="Disordered" evidence="1">
    <location>
        <begin position="408"/>
        <end position="445"/>
    </location>
</feature>